<dbReference type="PANTHER" id="PTHR11895:SF7">
    <property type="entry name" value="GLUTAMYL-TRNA(GLN) AMIDOTRANSFERASE SUBUNIT A, MITOCHONDRIAL"/>
    <property type="match status" value="1"/>
</dbReference>
<dbReference type="EMBL" id="JADOES010000034">
    <property type="protein sequence ID" value="MBT9316866.1"/>
    <property type="molecule type" value="Genomic_DNA"/>
</dbReference>
<sequence>MILPLPSLNSLSVQAVADKLATGESSIAELLQVCLQRIELREFQVRAWTYLDIDHAKKQADKWEQVLKDISEQGTINCSGPQTPKPVSFESYPLLGIPVAVKDIFATLEMPTCWGTEIYQNRYLKYEAAVVSNLKSAGAIILGKTVTTALATATAGSTTNPHNMAHTPGGSSSGSAAAVADGMVPLAIGSQTMGSVLRPAAYCGVFGFKPSFGLISRYGMMPVSQVLDHVGVFARSLDDIQRLLTVLVKPDVRAPDCQSSEQIVSFEQPWSGKLENEGRSIRLGLIKTPHWRHAEEVAQSRLLQAVDVLRQADVTVDLVSLPTEFDRYWSIVQKLCAYGLYQNHGTLLTEYPDQCSPLLESWLKRGQSISDNAYQQACQGRDRYRELLAPIFAQYDAVITPVTTGPAPLGLENTGSPIFCGLWTLCGLPALNMPLGYTANGLPLGCQFVGAFYSDGQLLTIAEQCWQILKKTFGDIQIPTDVK</sequence>
<dbReference type="Pfam" id="PF01425">
    <property type="entry name" value="Amidase"/>
    <property type="match status" value="1"/>
</dbReference>
<dbReference type="SUPFAM" id="SSF75304">
    <property type="entry name" value="Amidase signature (AS) enzymes"/>
    <property type="match status" value="1"/>
</dbReference>
<evidence type="ECO:0000256" key="1">
    <source>
        <dbReference type="ARBA" id="ARBA00009199"/>
    </source>
</evidence>
<comment type="similarity">
    <text evidence="1">Belongs to the amidase family.</text>
</comment>
<dbReference type="InterPro" id="IPR000120">
    <property type="entry name" value="Amidase"/>
</dbReference>
<evidence type="ECO:0000259" key="2">
    <source>
        <dbReference type="Pfam" id="PF01425"/>
    </source>
</evidence>
<keyword evidence="4" id="KW-1185">Reference proteome</keyword>
<dbReference type="GO" id="GO:0003824">
    <property type="term" value="F:catalytic activity"/>
    <property type="evidence" value="ECO:0007669"/>
    <property type="project" value="InterPro"/>
</dbReference>
<accession>A0A947DIZ6</accession>
<organism evidence="3 4">
    <name type="scientific">Leptothoe spongobia TAU-MAC 1115</name>
    <dbReference type="NCBI Taxonomy" id="1967444"/>
    <lineage>
        <taxon>Bacteria</taxon>
        <taxon>Bacillati</taxon>
        <taxon>Cyanobacteriota</taxon>
        <taxon>Cyanophyceae</taxon>
        <taxon>Nodosilineales</taxon>
        <taxon>Cymatolegaceae</taxon>
        <taxon>Leptothoe</taxon>
        <taxon>Leptothoe spongobia</taxon>
    </lineage>
</organism>
<gene>
    <name evidence="3" type="ORF">IXB50_15665</name>
</gene>
<dbReference type="Gene3D" id="3.90.1300.10">
    <property type="entry name" value="Amidase signature (AS) domain"/>
    <property type="match status" value="1"/>
</dbReference>
<dbReference type="InterPro" id="IPR023631">
    <property type="entry name" value="Amidase_dom"/>
</dbReference>
<dbReference type="InterPro" id="IPR036928">
    <property type="entry name" value="AS_sf"/>
</dbReference>
<reference evidence="3" key="2">
    <citation type="journal article" date="2021" name="Mar. Drugs">
        <title>Genome Reduction and Secondary Metabolism of the Marine Sponge-Associated Cyanobacterium Leptothoe.</title>
        <authorList>
            <person name="Konstantinou D."/>
            <person name="Popin R.V."/>
            <person name="Fewer D.P."/>
            <person name="Sivonen K."/>
            <person name="Gkelis S."/>
        </authorList>
    </citation>
    <scope>NUCLEOTIDE SEQUENCE</scope>
    <source>
        <strain evidence="3">TAU-MAC 1115</strain>
    </source>
</reference>
<comment type="caution">
    <text evidence="3">The sequence shown here is derived from an EMBL/GenBank/DDBJ whole genome shotgun (WGS) entry which is preliminary data.</text>
</comment>
<dbReference type="PANTHER" id="PTHR11895">
    <property type="entry name" value="TRANSAMIDASE"/>
    <property type="match status" value="1"/>
</dbReference>
<reference evidence="3" key="1">
    <citation type="submission" date="2020-11" db="EMBL/GenBank/DDBJ databases">
        <authorList>
            <person name="Konstantinou D."/>
            <person name="Gkelis S."/>
            <person name="Popin R."/>
            <person name="Fewer D."/>
            <person name="Sivonen K."/>
        </authorList>
    </citation>
    <scope>NUCLEOTIDE SEQUENCE</scope>
    <source>
        <strain evidence="3">TAU-MAC 1115</strain>
    </source>
</reference>
<evidence type="ECO:0000313" key="3">
    <source>
        <dbReference type="EMBL" id="MBT9316866.1"/>
    </source>
</evidence>
<evidence type="ECO:0000313" key="4">
    <source>
        <dbReference type="Proteomes" id="UP000717364"/>
    </source>
</evidence>
<dbReference type="RefSeq" id="WP_215609933.1">
    <property type="nucleotide sequence ID" value="NZ_JADOES010000034.1"/>
</dbReference>
<name>A0A947DIZ6_9CYAN</name>
<feature type="domain" description="Amidase" evidence="2">
    <location>
        <begin position="30"/>
        <end position="459"/>
    </location>
</feature>
<dbReference type="Proteomes" id="UP000717364">
    <property type="component" value="Unassembled WGS sequence"/>
</dbReference>
<proteinExistence type="inferred from homology"/>
<dbReference type="AlphaFoldDB" id="A0A947DIZ6"/>
<protein>
    <submittedName>
        <fullName evidence="3">Amidase</fullName>
    </submittedName>
</protein>